<sequence length="183" mass="20308">MKLAVNEISAKKFGASQNSNITFDKNQYWLKPNTPRGLTRFVVKRKVQRTSPGRAPRERGHDARFGSELTELNTSLEYSRDDGDRDESEMQSSYLIPYAKLNFPNSLVQRISDISGRAGTPSRPGAARAMTFTSARYRPPPAIFVLTAFDQINSTRAFRRRHGAGASPAARRAGADTCAARGR</sequence>
<gene>
    <name evidence="2" type="ORF">EVAR_2358_1</name>
</gene>
<dbReference type="EMBL" id="BGZK01000007">
    <property type="protein sequence ID" value="GBP01107.1"/>
    <property type="molecule type" value="Genomic_DNA"/>
</dbReference>
<feature type="region of interest" description="Disordered" evidence="1">
    <location>
        <begin position="47"/>
        <end position="67"/>
    </location>
</feature>
<dbReference type="Proteomes" id="UP000299102">
    <property type="component" value="Unassembled WGS sequence"/>
</dbReference>
<evidence type="ECO:0000256" key="1">
    <source>
        <dbReference type="SAM" id="MobiDB-lite"/>
    </source>
</evidence>
<evidence type="ECO:0000313" key="2">
    <source>
        <dbReference type="EMBL" id="GBP01107.1"/>
    </source>
</evidence>
<reference evidence="2 3" key="1">
    <citation type="journal article" date="2019" name="Commun. Biol.">
        <title>The bagworm genome reveals a unique fibroin gene that provides high tensile strength.</title>
        <authorList>
            <person name="Kono N."/>
            <person name="Nakamura H."/>
            <person name="Ohtoshi R."/>
            <person name="Tomita M."/>
            <person name="Numata K."/>
            <person name="Arakawa K."/>
        </authorList>
    </citation>
    <scope>NUCLEOTIDE SEQUENCE [LARGE SCALE GENOMIC DNA]</scope>
</reference>
<accession>A0A4C1SIA4</accession>
<protein>
    <submittedName>
        <fullName evidence="2">Uncharacterized protein</fullName>
    </submittedName>
</protein>
<proteinExistence type="predicted"/>
<feature type="compositionally biased region" description="Low complexity" evidence="1">
    <location>
        <begin position="164"/>
        <end position="183"/>
    </location>
</feature>
<organism evidence="2 3">
    <name type="scientific">Eumeta variegata</name>
    <name type="common">Bagworm moth</name>
    <name type="synonym">Eumeta japonica</name>
    <dbReference type="NCBI Taxonomy" id="151549"/>
    <lineage>
        <taxon>Eukaryota</taxon>
        <taxon>Metazoa</taxon>
        <taxon>Ecdysozoa</taxon>
        <taxon>Arthropoda</taxon>
        <taxon>Hexapoda</taxon>
        <taxon>Insecta</taxon>
        <taxon>Pterygota</taxon>
        <taxon>Neoptera</taxon>
        <taxon>Endopterygota</taxon>
        <taxon>Lepidoptera</taxon>
        <taxon>Glossata</taxon>
        <taxon>Ditrysia</taxon>
        <taxon>Tineoidea</taxon>
        <taxon>Psychidae</taxon>
        <taxon>Oiketicinae</taxon>
        <taxon>Eumeta</taxon>
    </lineage>
</organism>
<keyword evidence="3" id="KW-1185">Reference proteome</keyword>
<dbReference type="AlphaFoldDB" id="A0A4C1SIA4"/>
<feature type="region of interest" description="Disordered" evidence="1">
    <location>
        <begin position="160"/>
        <end position="183"/>
    </location>
</feature>
<feature type="compositionally biased region" description="Basic and acidic residues" evidence="1">
    <location>
        <begin position="55"/>
        <end position="65"/>
    </location>
</feature>
<comment type="caution">
    <text evidence="2">The sequence shown here is derived from an EMBL/GenBank/DDBJ whole genome shotgun (WGS) entry which is preliminary data.</text>
</comment>
<name>A0A4C1SIA4_EUMVA</name>
<evidence type="ECO:0000313" key="3">
    <source>
        <dbReference type="Proteomes" id="UP000299102"/>
    </source>
</evidence>